<dbReference type="GO" id="GO:0005886">
    <property type="term" value="C:plasma membrane"/>
    <property type="evidence" value="ECO:0007669"/>
    <property type="project" value="TreeGrafter"/>
</dbReference>
<accession>A0AAN8UC74</accession>
<evidence type="ECO:0000256" key="4">
    <source>
        <dbReference type="ARBA" id="ARBA00022692"/>
    </source>
</evidence>
<feature type="transmembrane region" description="Helical" evidence="8">
    <location>
        <begin position="101"/>
        <end position="120"/>
    </location>
</feature>
<feature type="transmembrane region" description="Helical" evidence="8">
    <location>
        <begin position="6"/>
        <end position="28"/>
    </location>
</feature>
<evidence type="ECO:0000313" key="9">
    <source>
        <dbReference type="EMBL" id="KAK6911229.1"/>
    </source>
</evidence>
<keyword evidence="5 8" id="KW-1133">Transmembrane helix</keyword>
<feature type="transmembrane region" description="Helical" evidence="8">
    <location>
        <begin position="71"/>
        <end position="89"/>
    </location>
</feature>
<keyword evidence="3" id="KW-0813">Transport</keyword>
<evidence type="ECO:0000256" key="2">
    <source>
        <dbReference type="ARBA" id="ARBA00009177"/>
    </source>
</evidence>
<dbReference type="Pfam" id="PF03547">
    <property type="entry name" value="Mem_trans"/>
    <property type="match status" value="1"/>
</dbReference>
<keyword evidence="6 8" id="KW-0472">Membrane</keyword>
<reference evidence="9 10" key="1">
    <citation type="submission" date="2023-12" db="EMBL/GenBank/DDBJ databases">
        <title>A high-quality genome assembly for Dillenia turbinata (Dilleniales).</title>
        <authorList>
            <person name="Chanderbali A."/>
        </authorList>
    </citation>
    <scope>NUCLEOTIDE SEQUENCE [LARGE SCALE GENOMIC DNA]</scope>
    <source>
        <strain evidence="9">LSX21</strain>
        <tissue evidence="9">Leaf</tissue>
    </source>
</reference>
<gene>
    <name evidence="9" type="ORF">RJ641_023322</name>
</gene>
<evidence type="ECO:0000256" key="6">
    <source>
        <dbReference type="ARBA" id="ARBA00023136"/>
    </source>
</evidence>
<organism evidence="9 10">
    <name type="scientific">Dillenia turbinata</name>
    <dbReference type="NCBI Taxonomy" id="194707"/>
    <lineage>
        <taxon>Eukaryota</taxon>
        <taxon>Viridiplantae</taxon>
        <taxon>Streptophyta</taxon>
        <taxon>Embryophyta</taxon>
        <taxon>Tracheophyta</taxon>
        <taxon>Spermatophyta</taxon>
        <taxon>Magnoliopsida</taxon>
        <taxon>eudicotyledons</taxon>
        <taxon>Gunneridae</taxon>
        <taxon>Pentapetalae</taxon>
        <taxon>Dilleniales</taxon>
        <taxon>Dilleniaceae</taxon>
        <taxon>Dillenia</taxon>
    </lineage>
</organism>
<keyword evidence="7" id="KW-0927">Auxin signaling pathway</keyword>
<dbReference type="GO" id="GO:0005783">
    <property type="term" value="C:endoplasmic reticulum"/>
    <property type="evidence" value="ECO:0007669"/>
    <property type="project" value="TreeGrafter"/>
</dbReference>
<comment type="subcellular location">
    <subcellularLocation>
        <location evidence="1">Membrane</location>
        <topology evidence="1">Multi-pass membrane protein</topology>
    </subcellularLocation>
</comment>
<dbReference type="PANTHER" id="PTHR31752:SF2">
    <property type="entry name" value="AUXIN EFFLUX CARRIER COMPONENT 5"/>
    <property type="match status" value="1"/>
</dbReference>
<keyword evidence="4 8" id="KW-0812">Transmembrane</keyword>
<protein>
    <submittedName>
        <fullName evidence="9">Membrane transport protein</fullName>
    </submittedName>
</protein>
<evidence type="ECO:0000256" key="1">
    <source>
        <dbReference type="ARBA" id="ARBA00004141"/>
    </source>
</evidence>
<dbReference type="AlphaFoldDB" id="A0AAN8UC74"/>
<dbReference type="InterPro" id="IPR051107">
    <property type="entry name" value="Auxin_Efflux_Carrier"/>
</dbReference>
<dbReference type="GO" id="GO:0009926">
    <property type="term" value="P:auxin polar transport"/>
    <property type="evidence" value="ECO:0007669"/>
    <property type="project" value="TreeGrafter"/>
</dbReference>
<dbReference type="EMBL" id="JBAMMX010000028">
    <property type="protein sequence ID" value="KAK6911229.1"/>
    <property type="molecule type" value="Genomic_DNA"/>
</dbReference>
<evidence type="ECO:0000256" key="7">
    <source>
        <dbReference type="ARBA" id="ARBA00023294"/>
    </source>
</evidence>
<evidence type="ECO:0000256" key="8">
    <source>
        <dbReference type="SAM" id="Phobius"/>
    </source>
</evidence>
<sequence>MIGLGDVYTVVVAMAPLYFALFLGYGSVKWWHIFTKEQCDIINHFVCYFTIPLFTLQFTAQMDPYNLNYRFIGADVIAKAVIVAVLAVWAKYSKHGSFRWFITTFSLCSLNNSLVMGVPIMEAMYGKAGTDLVVQSSTVQTLLWMKILILVLEVYRFKTSVSPNELEKHESDIEENEVVSTNSSSKPSLRELIKVVLLKLVVHPTTYPCVLGIAWALISKRWNVKMPSIVEGCILVLSTAGTGTSMFSLGIFMTTQEKIIACGVKLTLLGLILRFAAGPAAMAIGAFAMGLRGTVLCMTIVQAALPQAIASFVYAKDYGLHAACDNRHNSLAPCADSILCSCRVPYLITHVRLLTFYPVLVDKKC</sequence>
<proteinExistence type="inferred from homology"/>
<comment type="similarity">
    <text evidence="2">Belongs to the auxin efflux carrier (TC 2.A.69.1) family.</text>
</comment>
<dbReference type="Proteomes" id="UP001370490">
    <property type="component" value="Unassembled WGS sequence"/>
</dbReference>
<evidence type="ECO:0000256" key="3">
    <source>
        <dbReference type="ARBA" id="ARBA00022448"/>
    </source>
</evidence>
<comment type="caution">
    <text evidence="9">The sequence shown here is derived from an EMBL/GenBank/DDBJ whole genome shotgun (WGS) entry which is preliminary data.</text>
</comment>
<name>A0AAN8UC74_9MAGN</name>
<keyword evidence="10" id="KW-1185">Reference proteome</keyword>
<feature type="transmembrane region" description="Helical" evidence="8">
    <location>
        <begin position="266"/>
        <end position="291"/>
    </location>
</feature>
<dbReference type="InterPro" id="IPR004776">
    <property type="entry name" value="Mem_transp_PIN-like"/>
</dbReference>
<feature type="transmembrane region" description="Helical" evidence="8">
    <location>
        <begin position="196"/>
        <end position="217"/>
    </location>
</feature>
<dbReference type="GO" id="GO:0009734">
    <property type="term" value="P:auxin-activated signaling pathway"/>
    <property type="evidence" value="ECO:0007669"/>
    <property type="project" value="UniProtKB-KW"/>
</dbReference>
<dbReference type="PANTHER" id="PTHR31752">
    <property type="entry name" value="AUXIN EFFLUX CARRIER COMPONENT 1B-RELATED"/>
    <property type="match status" value="1"/>
</dbReference>
<feature type="transmembrane region" description="Helical" evidence="8">
    <location>
        <begin position="229"/>
        <end position="254"/>
    </location>
</feature>
<dbReference type="GO" id="GO:0010329">
    <property type="term" value="F:auxin efflux transmembrane transporter activity"/>
    <property type="evidence" value="ECO:0007669"/>
    <property type="project" value="TreeGrafter"/>
</dbReference>
<feature type="transmembrane region" description="Helical" evidence="8">
    <location>
        <begin position="40"/>
        <end position="59"/>
    </location>
</feature>
<evidence type="ECO:0000256" key="5">
    <source>
        <dbReference type="ARBA" id="ARBA00022989"/>
    </source>
</evidence>
<evidence type="ECO:0000313" key="10">
    <source>
        <dbReference type="Proteomes" id="UP001370490"/>
    </source>
</evidence>